<dbReference type="Proteomes" id="UP000553981">
    <property type="component" value="Unassembled WGS sequence"/>
</dbReference>
<evidence type="ECO:0000256" key="3">
    <source>
        <dbReference type="ARBA" id="ARBA00022448"/>
    </source>
</evidence>
<protein>
    <submittedName>
        <fullName evidence="12">ABC transporter ATP-binding protein</fullName>
    </submittedName>
</protein>
<dbReference type="Pfam" id="PF00005">
    <property type="entry name" value="ABC_tran"/>
    <property type="match status" value="2"/>
</dbReference>
<comment type="function">
    <text evidence="10">Probably part of an ABC transporter complex. Responsible for energy coupling to the transport system.</text>
</comment>
<accession>A0A7Y0UHS3</accession>
<dbReference type="GO" id="GO:0042626">
    <property type="term" value="F:ATPase-coupled transmembrane transporter activity"/>
    <property type="evidence" value="ECO:0007669"/>
    <property type="project" value="TreeGrafter"/>
</dbReference>
<dbReference type="InterPro" id="IPR017871">
    <property type="entry name" value="ABC_transporter-like_CS"/>
</dbReference>
<keyword evidence="9" id="KW-0472">Membrane</keyword>
<dbReference type="CDD" id="cd03225">
    <property type="entry name" value="ABC_cobalt_CbiO_domain1"/>
    <property type="match status" value="1"/>
</dbReference>
<dbReference type="InterPro" id="IPR003593">
    <property type="entry name" value="AAA+_ATPase"/>
</dbReference>
<dbReference type="PANTHER" id="PTHR43553">
    <property type="entry name" value="HEAVY METAL TRANSPORTER"/>
    <property type="match status" value="1"/>
</dbReference>
<sequence length="509" mass="55558">MSEALAISCKDLEFRYANSSTSTISGINLDIKKGEFIVISGPSGSGKTTFARCLNGLAPRFWEGEISGTISLNGHEIASLDIGTIGARLATVFQDPRSQFFMTNTDSEIAFGCANQGMSREQTLTRVAAAYQTMAMEDLKNRSLFTLSSGQLQKIAIGSCYATNPDIYLFDEPSANLDLGATKKLTEVLRTLKNRGKTIIVIEHRLFYLTDLLDRFIVFNHGGISATYTRTQTHALDEQSLANHGLRIFDLRKLSCKTSKSQTGTSQLSSEANGIGIDNLRFSRAQRSNKPRAFTLGPINAKAVSGEVIAIVGDNGAGKTTLARICCGLEKESDGKILINGKHHTPTHRLGKATLVVQDSDYQLFSDSVADELSMGTQKLTKTRQEILAQLGLEQFTDTHPQALSRGQKQRLTIACAIASQAQILFLDEPTSGLDKHNMTVVAQLVKDMASSGRLVFLISHDFEFLCACATRIWVMHEGKIIKDQSMSDQAMAVLRGQWNEKVKTGGLS</sequence>
<keyword evidence="4" id="KW-1003">Cell membrane</keyword>
<dbReference type="InterPro" id="IPR015856">
    <property type="entry name" value="ABC_transpr_CbiO/EcfA_su"/>
</dbReference>
<organism evidence="12 13">
    <name type="scientific">Mobiluncus curtisii</name>
    <dbReference type="NCBI Taxonomy" id="2051"/>
    <lineage>
        <taxon>Bacteria</taxon>
        <taxon>Bacillati</taxon>
        <taxon>Actinomycetota</taxon>
        <taxon>Actinomycetes</taxon>
        <taxon>Actinomycetales</taxon>
        <taxon>Actinomycetaceae</taxon>
        <taxon>Mobiluncus</taxon>
    </lineage>
</organism>
<comment type="subcellular location">
    <subcellularLocation>
        <location evidence="1">Cell membrane</location>
        <topology evidence="1">Peripheral membrane protein</topology>
    </subcellularLocation>
</comment>
<dbReference type="InterPro" id="IPR003439">
    <property type="entry name" value="ABC_transporter-like_ATP-bd"/>
</dbReference>
<comment type="caution">
    <text evidence="12">The sequence shown here is derived from an EMBL/GenBank/DDBJ whole genome shotgun (WGS) entry which is preliminary data.</text>
</comment>
<keyword evidence="3" id="KW-0813">Transport</keyword>
<reference evidence="12 13" key="1">
    <citation type="submission" date="2020-04" db="EMBL/GenBank/DDBJ databases">
        <title>Antimicrobial susceptibility and clonality of vaginal-derived multi-drug resistant Mobiluncus isolates in China.</title>
        <authorList>
            <person name="Zhang X."/>
        </authorList>
    </citation>
    <scope>NUCLEOTIDE SEQUENCE [LARGE SCALE GENOMIC DNA]</scope>
    <source>
        <strain evidence="12 13">19</strain>
    </source>
</reference>
<gene>
    <name evidence="12" type="ORF">HHJ67_07475</name>
</gene>
<name>A0A7Y0UHS3_9ACTO</name>
<proteinExistence type="inferred from homology"/>
<keyword evidence="5" id="KW-0677">Repeat</keyword>
<dbReference type="AlphaFoldDB" id="A0A7Y0UHS3"/>
<dbReference type="GO" id="GO:0016887">
    <property type="term" value="F:ATP hydrolysis activity"/>
    <property type="evidence" value="ECO:0007669"/>
    <property type="project" value="InterPro"/>
</dbReference>
<comment type="similarity">
    <text evidence="2">Belongs to the ABC transporter superfamily.</text>
</comment>
<dbReference type="SUPFAM" id="SSF52540">
    <property type="entry name" value="P-loop containing nucleoside triphosphate hydrolases"/>
    <property type="match status" value="2"/>
</dbReference>
<evidence type="ECO:0000256" key="7">
    <source>
        <dbReference type="ARBA" id="ARBA00022840"/>
    </source>
</evidence>
<evidence type="ECO:0000256" key="8">
    <source>
        <dbReference type="ARBA" id="ARBA00022967"/>
    </source>
</evidence>
<feature type="domain" description="ABC transporter" evidence="11">
    <location>
        <begin position="280"/>
        <end position="503"/>
    </location>
</feature>
<evidence type="ECO:0000256" key="4">
    <source>
        <dbReference type="ARBA" id="ARBA00022475"/>
    </source>
</evidence>
<evidence type="ECO:0000256" key="6">
    <source>
        <dbReference type="ARBA" id="ARBA00022741"/>
    </source>
</evidence>
<keyword evidence="8" id="KW-1278">Translocase</keyword>
<dbReference type="PROSITE" id="PS00211">
    <property type="entry name" value="ABC_TRANSPORTER_1"/>
    <property type="match status" value="1"/>
</dbReference>
<keyword evidence="7 12" id="KW-0067">ATP-binding</keyword>
<evidence type="ECO:0000256" key="1">
    <source>
        <dbReference type="ARBA" id="ARBA00004202"/>
    </source>
</evidence>
<evidence type="ECO:0000313" key="12">
    <source>
        <dbReference type="EMBL" id="NMW87587.1"/>
    </source>
</evidence>
<feature type="domain" description="ABC transporter" evidence="11">
    <location>
        <begin position="7"/>
        <end position="246"/>
    </location>
</feature>
<keyword evidence="6" id="KW-0547">Nucleotide-binding</keyword>
<evidence type="ECO:0000256" key="2">
    <source>
        <dbReference type="ARBA" id="ARBA00005417"/>
    </source>
</evidence>
<dbReference type="GO" id="GO:0043190">
    <property type="term" value="C:ATP-binding cassette (ABC) transporter complex"/>
    <property type="evidence" value="ECO:0007669"/>
    <property type="project" value="TreeGrafter"/>
</dbReference>
<dbReference type="PANTHER" id="PTHR43553:SF23">
    <property type="entry name" value="ABC TRANSPORTER ATP-BINDING COMPONENT"/>
    <property type="match status" value="1"/>
</dbReference>
<evidence type="ECO:0000313" key="13">
    <source>
        <dbReference type="Proteomes" id="UP000553981"/>
    </source>
</evidence>
<evidence type="ECO:0000256" key="5">
    <source>
        <dbReference type="ARBA" id="ARBA00022737"/>
    </source>
</evidence>
<dbReference type="InterPro" id="IPR027417">
    <property type="entry name" value="P-loop_NTPase"/>
</dbReference>
<dbReference type="SMART" id="SM00382">
    <property type="entry name" value="AAA"/>
    <property type="match status" value="2"/>
</dbReference>
<dbReference type="InterPro" id="IPR050095">
    <property type="entry name" value="ECF_ABC_transporter_ATP-bd"/>
</dbReference>
<dbReference type="RefSeq" id="WP_004007233.1">
    <property type="nucleotide sequence ID" value="NZ_CP068113.1"/>
</dbReference>
<dbReference type="GO" id="GO:0005524">
    <property type="term" value="F:ATP binding"/>
    <property type="evidence" value="ECO:0007669"/>
    <property type="project" value="UniProtKB-KW"/>
</dbReference>
<dbReference type="EMBL" id="JABCUI010000003">
    <property type="protein sequence ID" value="NMW87587.1"/>
    <property type="molecule type" value="Genomic_DNA"/>
</dbReference>
<evidence type="ECO:0000256" key="9">
    <source>
        <dbReference type="ARBA" id="ARBA00023136"/>
    </source>
</evidence>
<evidence type="ECO:0000259" key="11">
    <source>
        <dbReference type="PROSITE" id="PS50893"/>
    </source>
</evidence>
<evidence type="ECO:0000256" key="10">
    <source>
        <dbReference type="ARBA" id="ARBA00025157"/>
    </source>
</evidence>
<dbReference type="Gene3D" id="3.40.50.300">
    <property type="entry name" value="P-loop containing nucleotide triphosphate hydrolases"/>
    <property type="match status" value="2"/>
</dbReference>
<dbReference type="PROSITE" id="PS50893">
    <property type="entry name" value="ABC_TRANSPORTER_2"/>
    <property type="match status" value="2"/>
</dbReference>